<comment type="caution">
    <text evidence="2">The sequence shown here is derived from an EMBL/GenBank/DDBJ whole genome shotgun (WGS) entry which is preliminary data.</text>
</comment>
<dbReference type="GO" id="GO:0005829">
    <property type="term" value="C:cytosol"/>
    <property type="evidence" value="ECO:0007669"/>
    <property type="project" value="TreeGrafter"/>
</dbReference>
<accession>A0AAV1UV07</accession>
<dbReference type="Gene3D" id="3.30.1050.10">
    <property type="entry name" value="SCP2 sterol-binding domain"/>
    <property type="match status" value="2"/>
</dbReference>
<organism evidence="2 3">
    <name type="scientific">Peronospora matthiolae</name>
    <dbReference type="NCBI Taxonomy" id="2874970"/>
    <lineage>
        <taxon>Eukaryota</taxon>
        <taxon>Sar</taxon>
        <taxon>Stramenopiles</taxon>
        <taxon>Oomycota</taxon>
        <taxon>Peronosporomycetes</taxon>
        <taxon>Peronosporales</taxon>
        <taxon>Peronosporaceae</taxon>
        <taxon>Peronospora</taxon>
    </lineage>
</organism>
<proteinExistence type="predicted"/>
<feature type="domain" description="SCP2" evidence="1">
    <location>
        <begin position="21"/>
        <end position="110"/>
    </location>
</feature>
<gene>
    <name evidence="2" type="ORF">PM001_LOCUS22094</name>
</gene>
<dbReference type="SUPFAM" id="SSF55718">
    <property type="entry name" value="SCP-like"/>
    <property type="match status" value="2"/>
</dbReference>
<dbReference type="InterPro" id="IPR003033">
    <property type="entry name" value="SCP2_sterol-bd_dom"/>
</dbReference>
<dbReference type="Proteomes" id="UP001162060">
    <property type="component" value="Unassembled WGS sequence"/>
</dbReference>
<dbReference type="EMBL" id="CAKLBY020000226">
    <property type="protein sequence ID" value="CAK7936944.1"/>
    <property type="molecule type" value="Genomic_DNA"/>
</dbReference>
<evidence type="ECO:0000313" key="3">
    <source>
        <dbReference type="Proteomes" id="UP001162060"/>
    </source>
</evidence>
<evidence type="ECO:0000259" key="1">
    <source>
        <dbReference type="Pfam" id="PF02036"/>
    </source>
</evidence>
<sequence>MAPSSRTAEVFRVMRDAVEHDGPSLVSRVQSVIQFEVEDAGVWLVDLKTSPGSVKTATTADGAADVTITLSEDTFLNMVDDKIVPQQALMKGLVKVRGNMRQAMKLNVVLAATRKHLEMKSVDKQGPTAVVSDVAPPTAPALTKSLDSKELFRLLGEVVVTDGAAMAKKVKGVIQFDIPGAGQWHLDLKSDVPALTEDVKKADVVITVSDSDFVAIAMGKLNAQQAFMKGKLKLKGNMMLAMKLPVVFNALKPVSKL</sequence>
<dbReference type="PANTHER" id="PTHR10094">
    <property type="entry name" value="STEROL CARRIER PROTEIN 2 SCP-2 FAMILY PROTEIN"/>
    <property type="match status" value="1"/>
</dbReference>
<evidence type="ECO:0000313" key="2">
    <source>
        <dbReference type="EMBL" id="CAK7936944.1"/>
    </source>
</evidence>
<dbReference type="Pfam" id="PF02036">
    <property type="entry name" value="SCP2"/>
    <property type="match status" value="2"/>
</dbReference>
<dbReference type="InterPro" id="IPR036527">
    <property type="entry name" value="SCP2_sterol-bd_dom_sf"/>
</dbReference>
<protein>
    <recommendedName>
        <fullName evidence="1">SCP2 domain-containing protein</fullName>
    </recommendedName>
</protein>
<dbReference type="PANTHER" id="PTHR10094:SF25">
    <property type="entry name" value="SCP2 STEROL-BINDING DOMAIN-CONTAINING PROTEIN 1"/>
    <property type="match status" value="1"/>
</dbReference>
<dbReference type="AlphaFoldDB" id="A0AAV1UV07"/>
<feature type="domain" description="SCP2" evidence="1">
    <location>
        <begin position="162"/>
        <end position="247"/>
    </location>
</feature>
<name>A0AAV1UV07_9STRA</name>
<reference evidence="2" key="1">
    <citation type="submission" date="2024-01" db="EMBL/GenBank/DDBJ databases">
        <authorList>
            <person name="Webb A."/>
        </authorList>
    </citation>
    <scope>NUCLEOTIDE SEQUENCE</scope>
    <source>
        <strain evidence="2">Pm1</strain>
    </source>
</reference>